<evidence type="ECO:0000313" key="3">
    <source>
        <dbReference type="Proteomes" id="UP000777784"/>
    </source>
</evidence>
<gene>
    <name evidence="2" type="ORF">KJ970_00215</name>
</gene>
<feature type="domain" description="Thioester reductase (TE)" evidence="1">
    <location>
        <begin position="14"/>
        <end position="223"/>
    </location>
</feature>
<dbReference type="InterPro" id="IPR026055">
    <property type="entry name" value="FAR"/>
</dbReference>
<name>A0A948RTK9_UNCEI</name>
<protein>
    <submittedName>
        <fullName evidence="2">SDR family oxidoreductase</fullName>
    </submittedName>
</protein>
<dbReference type="SUPFAM" id="SSF51735">
    <property type="entry name" value="NAD(P)-binding Rossmann-fold domains"/>
    <property type="match status" value="1"/>
</dbReference>
<dbReference type="InterPro" id="IPR013120">
    <property type="entry name" value="FAR_NAD-bd"/>
</dbReference>
<organism evidence="2 3">
    <name type="scientific">Eiseniibacteriota bacterium</name>
    <dbReference type="NCBI Taxonomy" id="2212470"/>
    <lineage>
        <taxon>Bacteria</taxon>
        <taxon>Candidatus Eiseniibacteriota</taxon>
    </lineage>
</organism>
<dbReference type="EMBL" id="JAHJDP010000002">
    <property type="protein sequence ID" value="MBU2689323.1"/>
    <property type="molecule type" value="Genomic_DNA"/>
</dbReference>
<dbReference type="GO" id="GO:0035336">
    <property type="term" value="P:long-chain fatty-acyl-CoA metabolic process"/>
    <property type="evidence" value="ECO:0007669"/>
    <property type="project" value="TreeGrafter"/>
</dbReference>
<dbReference type="AlphaFoldDB" id="A0A948RTK9"/>
<sequence length="393" mass="44234">MTAIETGEEARYLLTGATGFLGSHIMAGLLSKGKSVVIAGRPADGEPLKERIRKLLNWFGMQHPRGLLETYEIDFLESRLGLGENEYERLCGLHLNMIHCASDTSFSEKNRDSVMKSNVESLNEIMKFAIESRARSFHFISTAYAAGTGSIKCPEAVVKSGRFTNVYEESKAHAEHIVSEKCREGGIPYTIMRPSIVYGDSVTGRALKFKALYYPIRSLQQIRDIYLDDIKFNHGMKSTEFGIYMNDEGGLHLPIRIFIPNEGKINLIPVDYFAETVLTIIETPVNETIYHITSNSPESMFRLAAYAERFLNITGIEIVIGAPGENEMRNPPEELFDHFIKAYRPYISDKRIFARDNTDRATGGALPPDFNYEIFKRCMDFAVSAGWGKGLFC</sequence>
<proteinExistence type="predicted"/>
<evidence type="ECO:0000259" key="1">
    <source>
        <dbReference type="Pfam" id="PF07993"/>
    </source>
</evidence>
<dbReference type="PANTHER" id="PTHR11011:SF45">
    <property type="entry name" value="FATTY ACYL-COA REDUCTASE CG8306-RELATED"/>
    <property type="match status" value="1"/>
</dbReference>
<accession>A0A948RTK9</accession>
<dbReference type="PANTHER" id="PTHR11011">
    <property type="entry name" value="MALE STERILITY PROTEIN 2-RELATED"/>
    <property type="match status" value="1"/>
</dbReference>
<dbReference type="GO" id="GO:0080019">
    <property type="term" value="F:alcohol-forming very long-chain fatty acyl-CoA reductase activity"/>
    <property type="evidence" value="ECO:0007669"/>
    <property type="project" value="InterPro"/>
</dbReference>
<dbReference type="Gene3D" id="3.40.50.720">
    <property type="entry name" value="NAD(P)-binding Rossmann-like Domain"/>
    <property type="match status" value="1"/>
</dbReference>
<reference evidence="2" key="1">
    <citation type="submission" date="2021-05" db="EMBL/GenBank/DDBJ databases">
        <title>Energy efficiency and biological interactions define the core microbiome of deep oligotrophic groundwater.</title>
        <authorList>
            <person name="Mehrshad M."/>
            <person name="Lopez-Fernandez M."/>
            <person name="Bell E."/>
            <person name="Bernier-Latmani R."/>
            <person name="Bertilsson S."/>
            <person name="Dopson M."/>
        </authorList>
    </citation>
    <scope>NUCLEOTIDE SEQUENCE</scope>
    <source>
        <strain evidence="2">Modern_marine.mb.64</strain>
    </source>
</reference>
<evidence type="ECO:0000313" key="2">
    <source>
        <dbReference type="EMBL" id="MBU2689323.1"/>
    </source>
</evidence>
<comment type="caution">
    <text evidence="2">The sequence shown here is derived from an EMBL/GenBank/DDBJ whole genome shotgun (WGS) entry which is preliminary data.</text>
</comment>
<dbReference type="Pfam" id="PF07993">
    <property type="entry name" value="NAD_binding_4"/>
    <property type="match status" value="1"/>
</dbReference>
<dbReference type="InterPro" id="IPR036291">
    <property type="entry name" value="NAD(P)-bd_dom_sf"/>
</dbReference>
<dbReference type="Proteomes" id="UP000777784">
    <property type="component" value="Unassembled WGS sequence"/>
</dbReference>